<dbReference type="Pfam" id="PF00227">
    <property type="entry name" value="Proteasome"/>
    <property type="match status" value="1"/>
</dbReference>
<keyword evidence="8 12" id="KW-0539">Nucleus</keyword>
<evidence type="ECO:0000256" key="3">
    <source>
        <dbReference type="ARBA" id="ARBA00022670"/>
    </source>
</evidence>
<dbReference type="PANTHER" id="PTHR32194:SF0">
    <property type="entry name" value="ATP-DEPENDENT PROTEASE SUBUNIT HSLV"/>
    <property type="match status" value="1"/>
</dbReference>
<proteinExistence type="inferred from homology"/>
<evidence type="ECO:0000256" key="9">
    <source>
        <dbReference type="ARBA" id="ARBA00024953"/>
    </source>
</evidence>
<dbReference type="PROSITE" id="PS51476">
    <property type="entry name" value="PROTEASOME_BETA_2"/>
    <property type="match status" value="1"/>
</dbReference>
<evidence type="ECO:0000256" key="2">
    <source>
        <dbReference type="ARBA" id="ARBA00022490"/>
    </source>
</evidence>
<evidence type="ECO:0000256" key="6">
    <source>
        <dbReference type="ARBA" id="ARBA00022942"/>
    </source>
</evidence>
<dbReference type="STRING" id="136037.A0A067R651"/>
<dbReference type="GO" id="GO:0005737">
    <property type="term" value="C:cytoplasm"/>
    <property type="evidence" value="ECO:0007669"/>
    <property type="project" value="UniProtKB-SubCell"/>
</dbReference>
<dbReference type="InParanoid" id="A0A067R651"/>
<keyword evidence="3" id="KW-0645">Protease</keyword>
<protein>
    <recommendedName>
        <fullName evidence="12">Proteasome subunit beta</fullName>
    </recommendedName>
</protein>
<evidence type="ECO:0000256" key="8">
    <source>
        <dbReference type="ARBA" id="ARBA00023242"/>
    </source>
</evidence>
<dbReference type="PANTHER" id="PTHR32194">
    <property type="entry name" value="METALLOPROTEASE TLDD"/>
    <property type="match status" value="1"/>
</dbReference>
<comment type="catalytic activity">
    <reaction evidence="1">
        <text>Cleavage of peptide bonds with very broad specificity.</text>
        <dbReference type="EC" id="3.4.25.1"/>
    </reaction>
</comment>
<dbReference type="SUPFAM" id="SSF56235">
    <property type="entry name" value="N-terminal nucleophile aminohydrolases (Ntn hydrolases)"/>
    <property type="match status" value="1"/>
</dbReference>
<dbReference type="OrthoDB" id="7854943at2759"/>
<comment type="function">
    <text evidence="9">Non-catalytic component of the proteasome, a multicatalytic proteinase complex which is characterized by its ability to cleave peptides with Arg, Phe, Tyr, Leu, and Glu adjacent to the leaving group at neutral or slightly basic pH. The proteasome has an ATP-dependent proteolytic activity.</text>
</comment>
<dbReference type="EMBL" id="KK852675">
    <property type="protein sequence ID" value="KDR18713.1"/>
    <property type="molecule type" value="Genomic_DNA"/>
</dbReference>
<dbReference type="GO" id="GO:0019774">
    <property type="term" value="C:proteasome core complex, beta-subunit complex"/>
    <property type="evidence" value="ECO:0007669"/>
    <property type="project" value="UniProtKB-ARBA"/>
</dbReference>
<evidence type="ECO:0000256" key="12">
    <source>
        <dbReference type="RuleBase" id="RU004203"/>
    </source>
</evidence>
<dbReference type="PROSITE" id="PS00854">
    <property type="entry name" value="PROTEASOME_BETA_1"/>
    <property type="match status" value="1"/>
</dbReference>
<keyword evidence="2 12" id="KW-0963">Cytoplasm</keyword>
<dbReference type="PRINTS" id="PR00141">
    <property type="entry name" value="PROTEASOME"/>
</dbReference>
<dbReference type="InterPro" id="IPR001353">
    <property type="entry name" value="Proteasome_sua/b"/>
</dbReference>
<dbReference type="Proteomes" id="UP000027135">
    <property type="component" value="Unassembled WGS sequence"/>
</dbReference>
<gene>
    <name evidence="13" type="ORF">L798_07023</name>
</gene>
<comment type="similarity">
    <text evidence="12">Belongs to the peptidase T1B family.</text>
</comment>
<dbReference type="InterPro" id="IPR023333">
    <property type="entry name" value="Proteasome_suB-type"/>
</dbReference>
<dbReference type="InterPro" id="IPR016050">
    <property type="entry name" value="Proteasome_bsu_CS"/>
</dbReference>
<evidence type="ECO:0000256" key="11">
    <source>
        <dbReference type="PIRSR" id="PIRSR600243-1"/>
    </source>
</evidence>
<dbReference type="InterPro" id="IPR000243">
    <property type="entry name" value="Pept_T1A_subB"/>
</dbReference>
<organism evidence="13 14">
    <name type="scientific">Zootermopsis nevadensis</name>
    <name type="common">Dampwood termite</name>
    <dbReference type="NCBI Taxonomy" id="136037"/>
    <lineage>
        <taxon>Eukaryota</taxon>
        <taxon>Metazoa</taxon>
        <taxon>Ecdysozoa</taxon>
        <taxon>Arthropoda</taxon>
        <taxon>Hexapoda</taxon>
        <taxon>Insecta</taxon>
        <taxon>Pterygota</taxon>
        <taxon>Neoptera</taxon>
        <taxon>Polyneoptera</taxon>
        <taxon>Dictyoptera</taxon>
        <taxon>Blattodea</taxon>
        <taxon>Blattoidea</taxon>
        <taxon>Termitoidae</taxon>
        <taxon>Termopsidae</taxon>
        <taxon>Zootermopsis</taxon>
    </lineage>
</organism>
<dbReference type="GO" id="GO:0005634">
    <property type="term" value="C:nucleus"/>
    <property type="evidence" value="ECO:0007669"/>
    <property type="project" value="UniProtKB-SubCell"/>
</dbReference>
<evidence type="ECO:0000256" key="5">
    <source>
        <dbReference type="ARBA" id="ARBA00022801"/>
    </source>
</evidence>
<dbReference type="Gene3D" id="3.60.20.10">
    <property type="entry name" value="Glutamine Phosphoribosylpyrophosphate, subunit 1, domain 1"/>
    <property type="match status" value="1"/>
</dbReference>
<keyword evidence="4" id="KW-0888">Threonine protease</keyword>
<dbReference type="FunFam" id="3.60.20.10:FF:000010">
    <property type="entry name" value="Proteasome subunit beta type-1"/>
    <property type="match status" value="1"/>
</dbReference>
<dbReference type="GO" id="GO:0051603">
    <property type="term" value="P:proteolysis involved in protein catabolic process"/>
    <property type="evidence" value="ECO:0007669"/>
    <property type="project" value="InterPro"/>
</dbReference>
<comment type="subunit">
    <text evidence="10">The 26S proteasome consists of a 20S proteasome core and two 19S regulatory subunits. The 20S proteasome core is composed of 28 subunits that are arranged in four stacked rings, resulting in a barrel-shaped structure. The two end rings are each formed by seven alpha subunits, and the two central rings are each formed by seven beta subunits. The catalytic chamber with the active sites is on the inside of the barrel.</text>
</comment>
<feature type="active site" description="Nucleophile" evidence="11">
    <location>
        <position position="33"/>
    </location>
</feature>
<keyword evidence="5" id="KW-0378">Hydrolase</keyword>
<keyword evidence="6 12" id="KW-0647">Proteasome</keyword>
<evidence type="ECO:0000256" key="10">
    <source>
        <dbReference type="ARBA" id="ARBA00026071"/>
    </source>
</evidence>
<evidence type="ECO:0000256" key="7">
    <source>
        <dbReference type="ARBA" id="ARBA00023145"/>
    </source>
</evidence>
<evidence type="ECO:0000256" key="4">
    <source>
        <dbReference type="ARBA" id="ARBA00022698"/>
    </source>
</evidence>
<keyword evidence="7" id="KW-0865">Zymogen</keyword>
<dbReference type="GO" id="GO:0004298">
    <property type="term" value="F:threonine-type endopeptidase activity"/>
    <property type="evidence" value="ECO:0007669"/>
    <property type="project" value="UniProtKB-KW"/>
</dbReference>
<comment type="function">
    <text evidence="12">Component of the proteasome, a multicatalytic proteinase complex which is characterized by its ability to cleave peptides with Arg, Phe, Tyr, Leu, and Glu adjacent to the leaving group at neutral or slightly basic pH. The proteasome has an ATP-dependent proteolytic activity.</text>
</comment>
<dbReference type="InterPro" id="IPR029055">
    <property type="entry name" value="Ntn_hydrolases_N"/>
</dbReference>
<sequence length="232" mass="25309">MAFVDRAYSGLSNNIHGGFEVPDWLSAEHSTGTSIMAVEYNGGVVIGADSRSTTGSYISNRFTDKLTQITEHIYCCRSGSSADTQAIANIVRYHLDFHSIELGEPPLVEAAANIFRELCYNYRDSLMAGIIVAGWDKRRGGQVYCVPLGGMCVRQPLAIGGSGSTYVYGYVDAHFKKDMSKKECLEFVTNTLALAMSRDGSSGGVVRLADLTEKGIERFTVLGDQLPRFYEG</sequence>
<dbReference type="CDD" id="cd03762">
    <property type="entry name" value="proteasome_beta_type_6"/>
    <property type="match status" value="1"/>
</dbReference>
<dbReference type="AlphaFoldDB" id="A0A067R651"/>
<dbReference type="FunCoup" id="A0A067R651">
    <property type="interactions" value="941"/>
</dbReference>
<evidence type="ECO:0000256" key="1">
    <source>
        <dbReference type="ARBA" id="ARBA00001198"/>
    </source>
</evidence>
<reference evidence="13 14" key="1">
    <citation type="journal article" date="2014" name="Nat. Commun.">
        <title>Molecular traces of alternative social organization in a termite genome.</title>
        <authorList>
            <person name="Terrapon N."/>
            <person name="Li C."/>
            <person name="Robertson H.M."/>
            <person name="Ji L."/>
            <person name="Meng X."/>
            <person name="Booth W."/>
            <person name="Chen Z."/>
            <person name="Childers C.P."/>
            <person name="Glastad K.M."/>
            <person name="Gokhale K."/>
            <person name="Gowin J."/>
            <person name="Gronenberg W."/>
            <person name="Hermansen R.A."/>
            <person name="Hu H."/>
            <person name="Hunt B.G."/>
            <person name="Huylmans A.K."/>
            <person name="Khalil S.M."/>
            <person name="Mitchell R.D."/>
            <person name="Munoz-Torres M.C."/>
            <person name="Mustard J.A."/>
            <person name="Pan H."/>
            <person name="Reese J.T."/>
            <person name="Scharf M.E."/>
            <person name="Sun F."/>
            <person name="Vogel H."/>
            <person name="Xiao J."/>
            <person name="Yang W."/>
            <person name="Yang Z."/>
            <person name="Yang Z."/>
            <person name="Zhou J."/>
            <person name="Zhu J."/>
            <person name="Brent C.S."/>
            <person name="Elsik C.G."/>
            <person name="Goodisman M.A."/>
            <person name="Liberles D.A."/>
            <person name="Roe R.M."/>
            <person name="Vargo E.L."/>
            <person name="Vilcinskas A."/>
            <person name="Wang J."/>
            <person name="Bornberg-Bauer E."/>
            <person name="Korb J."/>
            <person name="Zhang G."/>
            <person name="Liebig J."/>
        </authorList>
    </citation>
    <scope>NUCLEOTIDE SEQUENCE [LARGE SCALE GENOMIC DNA]</scope>
    <source>
        <tissue evidence="13">Whole organism</tissue>
    </source>
</reference>
<dbReference type="eggNOG" id="KOG0174">
    <property type="taxonomic scope" value="Eukaryota"/>
</dbReference>
<evidence type="ECO:0000313" key="14">
    <source>
        <dbReference type="Proteomes" id="UP000027135"/>
    </source>
</evidence>
<name>A0A067R651_ZOONE</name>
<comment type="subunit">
    <text evidence="12">Component of the proteasome complex.</text>
</comment>
<accession>A0A067R651</accession>
<evidence type="ECO:0000313" key="13">
    <source>
        <dbReference type="EMBL" id="KDR18713.1"/>
    </source>
</evidence>
<comment type="subcellular location">
    <subcellularLocation>
        <location evidence="12">Cytoplasm</location>
    </subcellularLocation>
    <subcellularLocation>
        <location evidence="12">Nucleus</location>
    </subcellularLocation>
</comment>
<dbReference type="OMA" id="TFIYGYC"/>
<keyword evidence="14" id="KW-1185">Reference proteome</keyword>